<organism evidence="17 18">
    <name type="scientific">Pleuronectes platessa</name>
    <name type="common">European plaice</name>
    <dbReference type="NCBI Taxonomy" id="8262"/>
    <lineage>
        <taxon>Eukaryota</taxon>
        <taxon>Metazoa</taxon>
        <taxon>Chordata</taxon>
        <taxon>Craniata</taxon>
        <taxon>Vertebrata</taxon>
        <taxon>Euteleostomi</taxon>
        <taxon>Actinopterygii</taxon>
        <taxon>Neopterygii</taxon>
        <taxon>Teleostei</taxon>
        <taxon>Neoteleostei</taxon>
        <taxon>Acanthomorphata</taxon>
        <taxon>Carangaria</taxon>
        <taxon>Pleuronectiformes</taxon>
        <taxon>Pleuronectoidei</taxon>
        <taxon>Pleuronectidae</taxon>
        <taxon>Pleuronectes</taxon>
    </lineage>
</organism>
<evidence type="ECO:0000256" key="3">
    <source>
        <dbReference type="ARBA" id="ARBA00022692"/>
    </source>
</evidence>
<evidence type="ECO:0000256" key="5">
    <source>
        <dbReference type="ARBA" id="ARBA00022737"/>
    </source>
</evidence>
<evidence type="ECO:0000313" key="17">
    <source>
        <dbReference type="EMBL" id="CAB1444893.1"/>
    </source>
</evidence>
<dbReference type="GO" id="GO:0008305">
    <property type="term" value="C:integrin complex"/>
    <property type="evidence" value="ECO:0007669"/>
    <property type="project" value="InterPro"/>
</dbReference>
<dbReference type="GO" id="GO:0009897">
    <property type="term" value="C:external side of plasma membrane"/>
    <property type="evidence" value="ECO:0007669"/>
    <property type="project" value="TreeGrafter"/>
</dbReference>
<dbReference type="Gene3D" id="1.20.5.930">
    <property type="entry name" value="Bicelle-embedded integrin alpha(iib) transmembrane segment"/>
    <property type="match status" value="1"/>
</dbReference>
<dbReference type="SUPFAM" id="SSF69318">
    <property type="entry name" value="Integrin alpha N-terminal domain"/>
    <property type="match status" value="1"/>
</dbReference>
<proteinExistence type="inferred from homology"/>
<comment type="subcellular location">
    <subcellularLocation>
        <location evidence="1 13">Membrane</location>
        <topology evidence="1 13">Single-pass type I membrane protein</topology>
    </subcellularLocation>
</comment>
<comment type="caution">
    <text evidence="17">The sequence shown here is derived from an EMBL/GenBank/DDBJ whole genome shotgun (WGS) entry which is preliminary data.</text>
</comment>
<keyword evidence="11" id="KW-0325">Glycoprotein</keyword>
<dbReference type="AlphaFoldDB" id="A0A9N7VAD7"/>
<evidence type="ECO:0000256" key="1">
    <source>
        <dbReference type="ARBA" id="ARBA00004479"/>
    </source>
</evidence>
<sequence>MEGSSVARGGDLTEEMAQSGFSAVVYNNTLILGSVGSKSWGGSLREIHEGKETQIEDPPMKKDSYMGYSISVGKRDNASLYFAGAPRFEHTGQVVLFRRDAGNWAAAQTLNGTQIGSYFGAELCSVDIDSDGNTDFLLVGAPLFYQPYEKKEGRIYVYILSEKMQLETVLNVTASMGRFGTTISSLADLNGDELRDVAVGAPLEDDNRGAVYIYLGDRRNGIHSTFSQRIMGQEFGPEMRFFGQAIDGRIDLGEDGLPDILIGSQGMAVVLRSRPVFNVTAHLSFLPKEISTEKINCVDKTDGDLPMGTLQVCFEMVESTKSKADVMSSGLNISYILNVDPVRQTYRGFFGNDKKARSLTSSCDLTANETCFKLPVNMPKCLKDTFSPIIIKFNFSQVDSESASAVLNVDSRRSATVEVPFEKQCAKNDNCVAELEVDFNFMTPALLVAEDSYFNVTVKLSNYGDDSYNTSLTMHYPPGLSFSRMTITEATRPTLHSCHDLEGVLDKTVCGISLPVYRSGSAATFITSFYILTGYEWNDTMVMTVTGRSDNANITENNTLTKSIPVQIEIKMGLTVKEGSTTYLNFTAEEAAPKKIEIIYKIDNPGFKAFPVNVSLFFPTQLEHNFEMKDYQVSVQQNKTQCRIPDLKTDHCSPGEPWKIIACDTFILDKESSTEFTLSGEAHFRDLKKHAENTAFLKRYTGDSGEVKFKSSIGVEFDGRQYVLVSRKQERNDGFMEMSHKTCSWKDNDPTMKWSKVRDELIILPNRLLIIFTGVGLGLLFLIITTIIMWKLGCFKRKTFYEEEETDVVLLAYTPKESAFDPIIARNLGVTLDSQLSLTANITVTTRSCRFMLYNIRRISHLLTQKAVQVLVQALVI</sequence>
<dbReference type="PRINTS" id="PR01185">
    <property type="entry name" value="INTEGRINA"/>
</dbReference>
<feature type="repeat" description="FG-GAP" evidence="12">
    <location>
        <begin position="105"/>
        <end position="167"/>
    </location>
</feature>
<keyword evidence="18" id="KW-1185">Reference proteome</keyword>
<evidence type="ECO:0000259" key="14">
    <source>
        <dbReference type="Pfam" id="PF08441"/>
    </source>
</evidence>
<keyword evidence="4" id="KW-0732">Signal</keyword>
<dbReference type="PANTHER" id="PTHR23220:SF84">
    <property type="entry name" value="INTEGRIN ALPHA-L"/>
    <property type="match status" value="1"/>
</dbReference>
<dbReference type="Pfam" id="PF21520">
    <property type="entry name" value="ITGAX-like_Ig_3"/>
    <property type="match status" value="1"/>
</dbReference>
<evidence type="ECO:0000256" key="6">
    <source>
        <dbReference type="ARBA" id="ARBA00022889"/>
    </source>
</evidence>
<dbReference type="InterPro" id="IPR013519">
    <property type="entry name" value="Int_alpha_beta-p"/>
</dbReference>
<dbReference type="GO" id="GO:0033627">
    <property type="term" value="P:cell adhesion mediated by integrin"/>
    <property type="evidence" value="ECO:0007669"/>
    <property type="project" value="TreeGrafter"/>
</dbReference>
<feature type="domain" description="Integrin alpha-X-like third Ig-like" evidence="16">
    <location>
        <begin position="570"/>
        <end position="643"/>
    </location>
</feature>
<dbReference type="Gene3D" id="2.60.40.1530">
    <property type="entry name" value="ntegrin, alpha v. Chain A, domain 4"/>
    <property type="match status" value="1"/>
</dbReference>
<keyword evidence="3 13" id="KW-0812">Transmembrane</keyword>
<dbReference type="EMBL" id="CADEAL010003491">
    <property type="protein sequence ID" value="CAB1444893.1"/>
    <property type="molecule type" value="Genomic_DNA"/>
</dbReference>
<dbReference type="InterPro" id="IPR013649">
    <property type="entry name" value="Integrin_alpha_Ig-like_1"/>
</dbReference>
<dbReference type="SUPFAM" id="SSF69179">
    <property type="entry name" value="Integrin domains"/>
    <property type="match status" value="2"/>
</dbReference>
<evidence type="ECO:0000256" key="10">
    <source>
        <dbReference type="ARBA" id="ARBA00023170"/>
    </source>
</evidence>
<dbReference type="SMART" id="SM00191">
    <property type="entry name" value="Int_alpha"/>
    <property type="match status" value="4"/>
</dbReference>
<keyword evidence="7 13" id="KW-1133">Transmembrane helix</keyword>
<dbReference type="Pfam" id="PF08441">
    <property type="entry name" value="Integrin_A_Ig_1"/>
    <property type="match status" value="1"/>
</dbReference>
<dbReference type="Proteomes" id="UP001153269">
    <property type="component" value="Unassembled WGS sequence"/>
</dbReference>
<dbReference type="GO" id="GO:0007229">
    <property type="term" value="P:integrin-mediated signaling pathway"/>
    <property type="evidence" value="ECO:0007669"/>
    <property type="project" value="UniProtKB-KW"/>
</dbReference>
<evidence type="ECO:0000256" key="12">
    <source>
        <dbReference type="PROSITE-ProRule" id="PRU00803"/>
    </source>
</evidence>
<keyword evidence="8 13" id="KW-0401">Integrin</keyword>
<evidence type="ECO:0000259" key="15">
    <source>
        <dbReference type="Pfam" id="PF20805"/>
    </source>
</evidence>
<evidence type="ECO:0000256" key="9">
    <source>
        <dbReference type="ARBA" id="ARBA00023136"/>
    </source>
</evidence>
<evidence type="ECO:0000259" key="16">
    <source>
        <dbReference type="Pfam" id="PF21520"/>
    </source>
</evidence>
<dbReference type="InterPro" id="IPR000413">
    <property type="entry name" value="Integrin_alpha"/>
</dbReference>
<dbReference type="InterPro" id="IPR048633">
    <property type="entry name" value="ITGAX-like_Ig_3"/>
</dbReference>
<evidence type="ECO:0000256" key="13">
    <source>
        <dbReference type="RuleBase" id="RU003762"/>
    </source>
</evidence>
<evidence type="ECO:0008006" key="19">
    <source>
        <dbReference type="Google" id="ProtNLM"/>
    </source>
</evidence>
<dbReference type="Gene3D" id="2.130.10.130">
    <property type="entry name" value="Integrin alpha, N-terminal"/>
    <property type="match status" value="1"/>
</dbReference>
<evidence type="ECO:0000256" key="7">
    <source>
        <dbReference type="ARBA" id="ARBA00022989"/>
    </source>
</evidence>
<accession>A0A9N7VAD7</accession>
<feature type="domain" description="Integrin alpha first immunoglubulin-like" evidence="14">
    <location>
        <begin position="273"/>
        <end position="423"/>
    </location>
</feature>
<dbReference type="GO" id="GO:0098609">
    <property type="term" value="P:cell-cell adhesion"/>
    <property type="evidence" value="ECO:0007669"/>
    <property type="project" value="TreeGrafter"/>
</dbReference>
<comment type="similarity">
    <text evidence="2 13">Belongs to the integrin alpha chain family.</text>
</comment>
<protein>
    <recommendedName>
        <fullName evidence="19">Integrin alpha-2 domain-containing protein</fullName>
    </recommendedName>
</protein>
<dbReference type="Gene3D" id="2.60.40.1510">
    <property type="entry name" value="ntegrin, alpha v. Chain A, domain 3"/>
    <property type="match status" value="1"/>
</dbReference>
<dbReference type="PROSITE" id="PS51470">
    <property type="entry name" value="FG_GAP"/>
    <property type="match status" value="3"/>
</dbReference>
<gene>
    <name evidence="17" type="ORF">PLEPLA_LOCUS32623</name>
</gene>
<keyword evidence="9 13" id="KW-0472">Membrane</keyword>
<dbReference type="InterPro" id="IPR048285">
    <property type="entry name" value="Integrin_alpha_Ig-like_2"/>
</dbReference>
<dbReference type="InterPro" id="IPR032695">
    <property type="entry name" value="Integrin_dom_sf"/>
</dbReference>
<dbReference type="InterPro" id="IPR028994">
    <property type="entry name" value="Integrin_alpha_N"/>
</dbReference>
<reference evidence="17" key="1">
    <citation type="submission" date="2020-03" db="EMBL/GenBank/DDBJ databases">
        <authorList>
            <person name="Weist P."/>
        </authorList>
    </citation>
    <scope>NUCLEOTIDE SEQUENCE</scope>
</reference>
<feature type="repeat" description="FG-GAP" evidence="12">
    <location>
        <begin position="175"/>
        <end position="223"/>
    </location>
</feature>
<dbReference type="GO" id="GO:0005178">
    <property type="term" value="F:integrin binding"/>
    <property type="evidence" value="ECO:0007669"/>
    <property type="project" value="TreeGrafter"/>
</dbReference>
<name>A0A9N7VAD7_PLEPL</name>
<feature type="repeat" description="FG-GAP" evidence="12">
    <location>
        <begin position="228"/>
        <end position="288"/>
    </location>
</feature>
<feature type="domain" description="Integrin alpha second immunoglobulin-like" evidence="15">
    <location>
        <begin position="425"/>
        <end position="564"/>
    </location>
</feature>
<keyword evidence="6 13" id="KW-0130">Cell adhesion</keyword>
<keyword evidence="5" id="KW-0677">Repeat</keyword>
<evidence type="ECO:0000256" key="11">
    <source>
        <dbReference type="ARBA" id="ARBA00023180"/>
    </source>
</evidence>
<dbReference type="InterPro" id="IPR013517">
    <property type="entry name" value="FG-GAP"/>
</dbReference>
<dbReference type="Pfam" id="PF20805">
    <property type="entry name" value="Integrin_A_Ig_2"/>
    <property type="match status" value="1"/>
</dbReference>
<keyword evidence="10 13" id="KW-0675">Receptor</keyword>
<dbReference type="GO" id="GO:0007160">
    <property type="term" value="P:cell-matrix adhesion"/>
    <property type="evidence" value="ECO:0007669"/>
    <property type="project" value="TreeGrafter"/>
</dbReference>
<evidence type="ECO:0000256" key="2">
    <source>
        <dbReference type="ARBA" id="ARBA00008054"/>
    </source>
</evidence>
<dbReference type="PANTHER" id="PTHR23220">
    <property type="entry name" value="INTEGRIN ALPHA"/>
    <property type="match status" value="1"/>
</dbReference>
<evidence type="ECO:0000313" key="18">
    <source>
        <dbReference type="Proteomes" id="UP001153269"/>
    </source>
</evidence>
<evidence type="ECO:0000256" key="8">
    <source>
        <dbReference type="ARBA" id="ARBA00023037"/>
    </source>
</evidence>
<feature type="transmembrane region" description="Helical" evidence="13">
    <location>
        <begin position="768"/>
        <end position="790"/>
    </location>
</feature>
<dbReference type="Gene3D" id="2.60.40.1460">
    <property type="entry name" value="Integrin domains. Chain A, domain 2"/>
    <property type="match status" value="1"/>
</dbReference>
<dbReference type="Pfam" id="PF01839">
    <property type="entry name" value="FG-GAP"/>
    <property type="match status" value="2"/>
</dbReference>
<evidence type="ECO:0000256" key="4">
    <source>
        <dbReference type="ARBA" id="ARBA00022729"/>
    </source>
</evidence>